<dbReference type="SUPFAM" id="SSF55874">
    <property type="entry name" value="ATPase domain of HSP90 chaperone/DNA topoisomerase II/histidine kinase"/>
    <property type="match status" value="1"/>
</dbReference>
<keyword evidence="5" id="KW-0812">Transmembrane</keyword>
<keyword evidence="3" id="KW-0902">Two-component regulatory system</keyword>
<gene>
    <name evidence="7" type="ORF">AEST_13670</name>
</gene>
<feature type="domain" description="Signal transduction histidine kinase subgroup 3 dimerisation and phosphoacceptor" evidence="6">
    <location>
        <begin position="189"/>
        <end position="251"/>
    </location>
</feature>
<feature type="transmembrane region" description="Helical" evidence="5">
    <location>
        <begin position="137"/>
        <end position="157"/>
    </location>
</feature>
<dbReference type="Gene3D" id="1.20.5.1930">
    <property type="match status" value="1"/>
</dbReference>
<dbReference type="CDD" id="cd16917">
    <property type="entry name" value="HATPase_UhpB-NarQ-NarX-like"/>
    <property type="match status" value="1"/>
</dbReference>
<keyword evidence="1" id="KW-0808">Transferase</keyword>
<feature type="transmembrane region" description="Helical" evidence="5">
    <location>
        <begin position="36"/>
        <end position="54"/>
    </location>
</feature>
<evidence type="ECO:0000313" key="8">
    <source>
        <dbReference type="Proteomes" id="UP000012043"/>
    </source>
</evidence>
<evidence type="ECO:0000256" key="1">
    <source>
        <dbReference type="ARBA" id="ARBA00022679"/>
    </source>
</evidence>
<evidence type="ECO:0000259" key="6">
    <source>
        <dbReference type="Pfam" id="PF07730"/>
    </source>
</evidence>
<dbReference type="AlphaFoldDB" id="J2IG95"/>
<dbReference type="PANTHER" id="PTHR24421">
    <property type="entry name" value="NITRATE/NITRITE SENSOR PROTEIN NARX-RELATED"/>
    <property type="match status" value="1"/>
</dbReference>
<keyword evidence="5" id="KW-1133">Transmembrane helix</keyword>
<evidence type="ECO:0000256" key="2">
    <source>
        <dbReference type="ARBA" id="ARBA00022777"/>
    </source>
</evidence>
<keyword evidence="5" id="KW-0472">Membrane</keyword>
<protein>
    <submittedName>
        <fullName evidence="7">Two-component system sensor protein</fullName>
    </submittedName>
</protein>
<dbReference type="GO" id="GO:0046983">
    <property type="term" value="F:protein dimerization activity"/>
    <property type="evidence" value="ECO:0007669"/>
    <property type="project" value="InterPro"/>
</dbReference>
<dbReference type="InterPro" id="IPR036890">
    <property type="entry name" value="HATPase_C_sf"/>
</dbReference>
<name>J2IG95_9ALTE</name>
<evidence type="ECO:0000256" key="5">
    <source>
        <dbReference type="SAM" id="Phobius"/>
    </source>
</evidence>
<keyword evidence="2" id="KW-0418">Kinase</keyword>
<keyword evidence="8" id="KW-1185">Reference proteome</keyword>
<dbReference type="InterPro" id="IPR011712">
    <property type="entry name" value="Sig_transdc_His_kin_sub3_dim/P"/>
</dbReference>
<dbReference type="InterPro" id="IPR050482">
    <property type="entry name" value="Sensor_HK_TwoCompSys"/>
</dbReference>
<dbReference type="PANTHER" id="PTHR24421:SF59">
    <property type="entry name" value="OXYGEN SENSOR HISTIDINE KINASE NREB"/>
    <property type="match status" value="1"/>
</dbReference>
<proteinExistence type="predicted"/>
<evidence type="ECO:0000313" key="7">
    <source>
        <dbReference type="EMBL" id="EJI85789.1"/>
    </source>
</evidence>
<dbReference type="GO" id="GO:0000155">
    <property type="term" value="F:phosphorelay sensor kinase activity"/>
    <property type="evidence" value="ECO:0007669"/>
    <property type="project" value="InterPro"/>
</dbReference>
<reference evidence="7 8" key="1">
    <citation type="journal article" date="2012" name="J. Bacteriol.">
        <title>Genome Sequence of Pectin-Degrading Alishewanella aestuarii Strain B11T, Isolated from Tidal Flat Sediment.</title>
        <authorList>
            <person name="Jung J."/>
            <person name="Choi S."/>
            <person name="Chun J."/>
            <person name="Park W."/>
        </authorList>
    </citation>
    <scope>NUCLEOTIDE SEQUENCE [LARGE SCALE GENOMIC DNA]</scope>
    <source>
        <strain evidence="7 8">B11</strain>
    </source>
</reference>
<feature type="transmembrane region" description="Helical" evidence="5">
    <location>
        <begin position="66"/>
        <end position="83"/>
    </location>
</feature>
<dbReference type="EMBL" id="ALAB01000014">
    <property type="protein sequence ID" value="EJI85789.1"/>
    <property type="molecule type" value="Genomic_DNA"/>
</dbReference>
<feature type="transmembrane region" description="Helical" evidence="5">
    <location>
        <begin position="7"/>
        <end position="30"/>
    </location>
</feature>
<organism evidence="7 8">
    <name type="scientific">Alishewanella aestuarii B11</name>
    <dbReference type="NCBI Taxonomy" id="1197174"/>
    <lineage>
        <taxon>Bacteria</taxon>
        <taxon>Pseudomonadati</taxon>
        <taxon>Pseudomonadota</taxon>
        <taxon>Gammaproteobacteria</taxon>
        <taxon>Alteromonadales</taxon>
        <taxon>Alteromonadaceae</taxon>
        <taxon>Alishewanella</taxon>
    </lineage>
</organism>
<sequence>MKLRFPLATLAGVITWLLVSGITLLLLQRLPSPQPMLAASLLLLLYGVCFVFLTQEQHPLGLTGRYGRLLLLTALVAAFTLQWVLPTGYFDYLAILTVIWVSLLPHIMSQQKAMILTALIVILWFSLQAYLEQRSLWISAALYGSFHLFAVLMQTAIKAETEARAELTEKHRQLLAAQQLLQLASRAEERNRIARDLHDLLGHHLTALTIQLQVASYQCDGEAKLQVEKSLQLARLLLSDVREAVSAMRDSSELDLKQLFAPLLQHLPDSLQVELDIAPKLKASSLNQAQHLQYLVQEAISNTLKHANASCLWIHAREAEQGIALEIKDNGQLKANWQPGNGLIGMRERVAECGGKLHLAADAGSLALQIWLPQAGVADV</sequence>
<feature type="transmembrane region" description="Helical" evidence="5">
    <location>
        <begin position="114"/>
        <end position="131"/>
    </location>
</feature>
<accession>J2IG95</accession>
<comment type="caution">
    <text evidence="7">The sequence shown here is derived from an EMBL/GenBank/DDBJ whole genome shotgun (WGS) entry which is preliminary data.</text>
</comment>
<dbReference type="Proteomes" id="UP000012043">
    <property type="component" value="Unassembled WGS sequence"/>
</dbReference>
<evidence type="ECO:0000256" key="3">
    <source>
        <dbReference type="ARBA" id="ARBA00023012"/>
    </source>
</evidence>
<keyword evidence="4" id="KW-0175">Coiled coil</keyword>
<dbReference type="Gene3D" id="3.30.565.10">
    <property type="entry name" value="Histidine kinase-like ATPase, C-terminal domain"/>
    <property type="match status" value="1"/>
</dbReference>
<evidence type="ECO:0000256" key="4">
    <source>
        <dbReference type="SAM" id="Coils"/>
    </source>
</evidence>
<dbReference type="GO" id="GO:0016020">
    <property type="term" value="C:membrane"/>
    <property type="evidence" value="ECO:0007669"/>
    <property type="project" value="InterPro"/>
</dbReference>
<dbReference type="Pfam" id="PF07730">
    <property type="entry name" value="HisKA_3"/>
    <property type="match status" value="1"/>
</dbReference>
<feature type="coiled-coil region" evidence="4">
    <location>
        <begin position="157"/>
        <end position="197"/>
    </location>
</feature>
<dbReference type="RefSeq" id="WP_008607958.1">
    <property type="nucleotide sequence ID" value="NZ_ALAB01000014.1"/>
</dbReference>
<dbReference type="PATRIC" id="fig|1197174.4.peg.1336"/>